<proteinExistence type="predicted"/>
<feature type="transmembrane region" description="Helical" evidence="1">
    <location>
        <begin position="58"/>
        <end position="88"/>
    </location>
</feature>
<organism evidence="2 3">
    <name type="scientific">Brachionus plicatilis</name>
    <name type="common">Marine rotifer</name>
    <name type="synonym">Brachionus muelleri</name>
    <dbReference type="NCBI Taxonomy" id="10195"/>
    <lineage>
        <taxon>Eukaryota</taxon>
        <taxon>Metazoa</taxon>
        <taxon>Spiralia</taxon>
        <taxon>Gnathifera</taxon>
        <taxon>Rotifera</taxon>
        <taxon>Eurotatoria</taxon>
        <taxon>Monogononta</taxon>
        <taxon>Pseudotrocha</taxon>
        <taxon>Ploima</taxon>
        <taxon>Brachionidae</taxon>
        <taxon>Brachionus</taxon>
    </lineage>
</organism>
<dbReference type="Proteomes" id="UP000276133">
    <property type="component" value="Unassembled WGS sequence"/>
</dbReference>
<keyword evidence="1" id="KW-0812">Transmembrane</keyword>
<name>A0A3M7QZG7_BRAPC</name>
<evidence type="ECO:0000256" key="1">
    <source>
        <dbReference type="SAM" id="Phobius"/>
    </source>
</evidence>
<keyword evidence="1" id="KW-0472">Membrane</keyword>
<dbReference type="EMBL" id="REGN01004692">
    <property type="protein sequence ID" value="RNA16514.1"/>
    <property type="molecule type" value="Genomic_DNA"/>
</dbReference>
<dbReference type="AlphaFoldDB" id="A0A3M7QZG7"/>
<keyword evidence="1" id="KW-1133">Transmembrane helix</keyword>
<keyword evidence="3" id="KW-1185">Reference proteome</keyword>
<evidence type="ECO:0000313" key="3">
    <source>
        <dbReference type="Proteomes" id="UP000276133"/>
    </source>
</evidence>
<evidence type="ECO:0000313" key="2">
    <source>
        <dbReference type="EMBL" id="RNA16514.1"/>
    </source>
</evidence>
<protein>
    <submittedName>
        <fullName evidence="2">Uncharacterized protein</fullName>
    </submittedName>
</protein>
<comment type="caution">
    <text evidence="2">The sequence shown here is derived from an EMBL/GenBank/DDBJ whole genome shotgun (WGS) entry which is preliminary data.</text>
</comment>
<gene>
    <name evidence="2" type="ORF">BpHYR1_030652</name>
</gene>
<accession>A0A3M7QZG7</accession>
<sequence length="90" mass="9959">MPININITLFNGKENLFTCPIPSSIILVVKYSRQHNLQNLCPHSSPDIKSISNKVNRAYIFAILAETNFATVVLGAARSALSAGIFFFKF</sequence>
<reference evidence="2 3" key="1">
    <citation type="journal article" date="2018" name="Sci. Rep.">
        <title>Genomic signatures of local adaptation to the degree of environmental predictability in rotifers.</title>
        <authorList>
            <person name="Franch-Gras L."/>
            <person name="Hahn C."/>
            <person name="Garcia-Roger E.M."/>
            <person name="Carmona M.J."/>
            <person name="Serra M."/>
            <person name="Gomez A."/>
        </authorList>
    </citation>
    <scope>NUCLEOTIDE SEQUENCE [LARGE SCALE GENOMIC DNA]</scope>
    <source>
        <strain evidence="2">HYR1</strain>
    </source>
</reference>